<dbReference type="EMBL" id="CP017269">
    <property type="protein sequence ID" value="AOT72088.1"/>
    <property type="molecule type" value="Genomic_DNA"/>
</dbReference>
<dbReference type="OrthoDB" id="8732661at2"/>
<sequence>MGDLKKLSAKIRLEVCKMLKHRGFGHLGGSLSIVETLSVLYGDVMKINPLNPNWEGRDWFVLSKGHAGPALYATLAVKEYFPVEMLNTLNDNSTRIPSHPDRLKTPGVDVTTGSLGQGISLAVGIAKSFRMSQKSNRVYSIVGDGECNEGQVWEAFQFAAHHRLSNLIIFIDENHKQLDGPTKDIVNPFDIKEKLEAFGFVVKRVKGNDESEIKKAVLEMFEVQDKACCIILDTVKGQGIEYFETLADNHHIRFSGESEFQLDLAIEKLKQELESEGRLCNLF</sequence>
<dbReference type="SUPFAM" id="SSF52518">
    <property type="entry name" value="Thiamin diphosphate-binding fold (THDP-binding)"/>
    <property type="match status" value="1"/>
</dbReference>
<evidence type="ECO:0000256" key="1">
    <source>
        <dbReference type="ARBA" id="ARBA00001964"/>
    </source>
</evidence>
<comment type="cofactor">
    <cofactor evidence="1">
        <name>thiamine diphosphate</name>
        <dbReference type="ChEBI" id="CHEBI:58937"/>
    </cofactor>
</comment>
<evidence type="ECO:0000259" key="4">
    <source>
        <dbReference type="Pfam" id="PF00456"/>
    </source>
</evidence>
<reference evidence="5 6" key="1">
    <citation type="submission" date="2016-09" db="EMBL/GenBank/DDBJ databases">
        <title>Genomic analysis reveals versatility of anaerobic energy metabolism of Geosporobacter ferrireducens IRF9 of phylum Firmicutes.</title>
        <authorList>
            <person name="Kim S.-J."/>
        </authorList>
    </citation>
    <scope>NUCLEOTIDE SEQUENCE [LARGE SCALE GENOMIC DNA]</scope>
    <source>
        <strain evidence="5 6">IRF9</strain>
    </source>
</reference>
<dbReference type="Pfam" id="PF00456">
    <property type="entry name" value="Transketolase_N"/>
    <property type="match status" value="1"/>
</dbReference>
<dbReference type="AlphaFoldDB" id="A0A1D8GMD3"/>
<dbReference type="InterPro" id="IPR005474">
    <property type="entry name" value="Transketolase_N"/>
</dbReference>
<keyword evidence="3" id="KW-0786">Thiamine pyrophosphate</keyword>
<protein>
    <recommendedName>
        <fullName evidence="4">Transketolase N-terminal domain-containing protein</fullName>
    </recommendedName>
</protein>
<name>A0A1D8GMD3_9FIRM</name>
<evidence type="ECO:0000256" key="2">
    <source>
        <dbReference type="ARBA" id="ARBA00007131"/>
    </source>
</evidence>
<organism evidence="5 6">
    <name type="scientific">Geosporobacter ferrireducens</name>
    <dbReference type="NCBI Taxonomy" id="1424294"/>
    <lineage>
        <taxon>Bacteria</taxon>
        <taxon>Bacillati</taxon>
        <taxon>Bacillota</taxon>
        <taxon>Clostridia</taxon>
        <taxon>Peptostreptococcales</taxon>
        <taxon>Thermotaleaceae</taxon>
        <taxon>Geosporobacter</taxon>
    </lineage>
</organism>
<dbReference type="PANTHER" id="PTHR47514">
    <property type="entry name" value="TRANSKETOLASE N-TERMINAL SECTION-RELATED"/>
    <property type="match status" value="1"/>
</dbReference>
<gene>
    <name evidence="5" type="ORF">Gferi_22635</name>
</gene>
<evidence type="ECO:0000256" key="3">
    <source>
        <dbReference type="ARBA" id="ARBA00023052"/>
    </source>
</evidence>
<evidence type="ECO:0000313" key="6">
    <source>
        <dbReference type="Proteomes" id="UP000095743"/>
    </source>
</evidence>
<feature type="domain" description="Transketolase N-terminal" evidence="4">
    <location>
        <begin position="8"/>
        <end position="250"/>
    </location>
</feature>
<dbReference type="Gene3D" id="3.40.50.970">
    <property type="match status" value="1"/>
</dbReference>
<dbReference type="STRING" id="1424294.Gferi_22635"/>
<keyword evidence="6" id="KW-1185">Reference proteome</keyword>
<dbReference type="InterPro" id="IPR029061">
    <property type="entry name" value="THDP-binding"/>
</dbReference>
<dbReference type="CDD" id="cd02012">
    <property type="entry name" value="TPP_TK"/>
    <property type="match status" value="1"/>
</dbReference>
<proteinExistence type="inferred from homology"/>
<dbReference type="KEGG" id="gfe:Gferi_22635"/>
<dbReference type="RefSeq" id="WP_069980403.1">
    <property type="nucleotide sequence ID" value="NZ_CP017269.1"/>
</dbReference>
<evidence type="ECO:0000313" key="5">
    <source>
        <dbReference type="EMBL" id="AOT72088.1"/>
    </source>
</evidence>
<dbReference type="Proteomes" id="UP000095743">
    <property type="component" value="Chromosome"/>
</dbReference>
<accession>A0A1D8GMD3</accession>
<dbReference type="PANTHER" id="PTHR47514:SF1">
    <property type="entry name" value="TRANSKETOLASE N-TERMINAL SECTION-RELATED"/>
    <property type="match status" value="1"/>
</dbReference>
<comment type="similarity">
    <text evidence="2">Belongs to the transketolase family.</text>
</comment>